<dbReference type="InterPro" id="IPR050483">
    <property type="entry name" value="CoA-transferase_III_domain"/>
</dbReference>
<dbReference type="Gene3D" id="3.40.50.10540">
    <property type="entry name" value="Crotonobetainyl-coa:carnitine coa-transferase, domain 1"/>
    <property type="match status" value="1"/>
</dbReference>
<dbReference type="InterPro" id="IPR044855">
    <property type="entry name" value="CoA-Trfase_III_dom3_sf"/>
</dbReference>
<dbReference type="InterPro" id="IPR003673">
    <property type="entry name" value="CoA-Trfase_fam_III"/>
</dbReference>
<dbReference type="InterPro" id="IPR023606">
    <property type="entry name" value="CoA-Trfase_III_dom_1_sf"/>
</dbReference>
<keyword evidence="3" id="KW-1185">Reference proteome</keyword>
<comment type="caution">
    <text evidence="2">The sequence shown here is derived from an EMBL/GenBank/DDBJ whole genome shotgun (WGS) entry which is preliminary data.</text>
</comment>
<dbReference type="Gene3D" id="3.30.1540.10">
    <property type="entry name" value="formyl-coa transferase, domain 3"/>
    <property type="match status" value="1"/>
</dbReference>
<name>A0ABT3ZI77_9BURK</name>
<evidence type="ECO:0000256" key="1">
    <source>
        <dbReference type="ARBA" id="ARBA00022679"/>
    </source>
</evidence>
<keyword evidence="1 2" id="KW-0808">Transferase</keyword>
<sequence>MNGPSRRPATTPATRGPLSGIRVLDLSAYIAGPYGCSLLADQGAEVIKIEPPSGDNLRKYPSTLESESRAFLGVNRSKLGLVLDLKKPEDLATLDVLVTQADVLVHNFRPGVPLRLRIDYERLREINPRLVYCAVTGYGETGPLKGKAGYDQVLQTMTGMCAMQGKEDGPPEILYGSVVDYYAASLLAGAVSSALFERERSGAGQYVGVSLLRSALAMQSARLIWAEGEPREVNRDMRSGGITGLHPTLDGYIYISANTPHFWEALCRKTGLDALAGDSRFDSVKKRALHVDEIVPQLHAALREKSARDWENLFGDEVPCAAARTVEDMFDHPQVLAEDMIAHFDHPAVGAYRGLKRAVHFGRTPGPEPYAAPAFGQDSEWVLREFGKKRE</sequence>
<evidence type="ECO:0000313" key="2">
    <source>
        <dbReference type="EMBL" id="MCY0386224.1"/>
    </source>
</evidence>
<reference evidence="2" key="1">
    <citation type="submission" date="2022-11" db="EMBL/GenBank/DDBJ databases">
        <title>Robbsia betulipollinis sp. nov., isolated from pollen of birch (Betula pendula).</title>
        <authorList>
            <person name="Shi H."/>
            <person name="Ambika Manirajan B."/>
            <person name="Ratering S."/>
            <person name="Geissler-Plaum R."/>
            <person name="Schnell S."/>
        </authorList>
    </citation>
    <scope>NUCLEOTIDE SEQUENCE</scope>
    <source>
        <strain evidence="2">Bb-Pol-6</strain>
    </source>
</reference>
<dbReference type="GO" id="GO:0016740">
    <property type="term" value="F:transferase activity"/>
    <property type="evidence" value="ECO:0007669"/>
    <property type="project" value="UniProtKB-KW"/>
</dbReference>
<proteinExistence type="predicted"/>
<gene>
    <name evidence="2" type="ORF">OVY01_02965</name>
</gene>
<accession>A0ABT3ZI77</accession>
<dbReference type="RefSeq" id="WP_267845537.1">
    <property type="nucleotide sequence ID" value="NZ_JAPMXC010000001.1"/>
</dbReference>
<dbReference type="PANTHER" id="PTHR48207:SF3">
    <property type="entry name" value="SUCCINATE--HYDROXYMETHYLGLUTARATE COA-TRANSFERASE"/>
    <property type="match status" value="1"/>
</dbReference>
<dbReference type="Pfam" id="PF02515">
    <property type="entry name" value="CoA_transf_3"/>
    <property type="match status" value="1"/>
</dbReference>
<dbReference type="Proteomes" id="UP001082899">
    <property type="component" value="Unassembled WGS sequence"/>
</dbReference>
<dbReference type="PANTHER" id="PTHR48207">
    <property type="entry name" value="SUCCINATE--HYDROXYMETHYLGLUTARATE COA-TRANSFERASE"/>
    <property type="match status" value="1"/>
</dbReference>
<protein>
    <submittedName>
        <fullName evidence="2">CoA transferase</fullName>
    </submittedName>
</protein>
<dbReference type="SUPFAM" id="SSF89796">
    <property type="entry name" value="CoA-transferase family III (CaiB/BaiF)"/>
    <property type="match status" value="1"/>
</dbReference>
<evidence type="ECO:0000313" key="3">
    <source>
        <dbReference type="Proteomes" id="UP001082899"/>
    </source>
</evidence>
<organism evidence="2 3">
    <name type="scientific">Robbsia betulipollinis</name>
    <dbReference type="NCBI Taxonomy" id="2981849"/>
    <lineage>
        <taxon>Bacteria</taxon>
        <taxon>Pseudomonadati</taxon>
        <taxon>Pseudomonadota</taxon>
        <taxon>Betaproteobacteria</taxon>
        <taxon>Burkholderiales</taxon>
        <taxon>Burkholderiaceae</taxon>
        <taxon>Robbsia</taxon>
    </lineage>
</organism>
<dbReference type="EMBL" id="JAPMXC010000001">
    <property type="protein sequence ID" value="MCY0386224.1"/>
    <property type="molecule type" value="Genomic_DNA"/>
</dbReference>